<dbReference type="PANTHER" id="PTHR20982:SF3">
    <property type="entry name" value="MITOCHONDRIAL RIBOSOME RECYCLING FACTOR PSEUDO 1"/>
    <property type="match status" value="1"/>
</dbReference>
<comment type="caution">
    <text evidence="8">The sequence shown here is derived from an EMBL/GenBank/DDBJ whole genome shotgun (WGS) entry which is preliminary data.</text>
</comment>
<name>A0A1F5YIS0_9BACT</name>
<comment type="subcellular location">
    <subcellularLocation>
        <location evidence="1 5">Cytoplasm</location>
    </subcellularLocation>
</comment>
<feature type="coiled-coil region" evidence="6">
    <location>
        <begin position="149"/>
        <end position="187"/>
    </location>
</feature>
<dbReference type="Pfam" id="PF01765">
    <property type="entry name" value="RRF"/>
    <property type="match status" value="1"/>
</dbReference>
<keyword evidence="3 5" id="KW-0963">Cytoplasm</keyword>
<dbReference type="Proteomes" id="UP000177396">
    <property type="component" value="Unassembled WGS sequence"/>
</dbReference>
<dbReference type="InterPro" id="IPR036191">
    <property type="entry name" value="RRF_sf"/>
</dbReference>
<feature type="domain" description="Ribosome recycling factor" evidence="7">
    <location>
        <begin position="21"/>
        <end position="186"/>
    </location>
</feature>
<evidence type="ECO:0000259" key="7">
    <source>
        <dbReference type="Pfam" id="PF01765"/>
    </source>
</evidence>
<dbReference type="AlphaFoldDB" id="A0A1F5YIS0"/>
<evidence type="ECO:0000256" key="4">
    <source>
        <dbReference type="ARBA" id="ARBA00022917"/>
    </source>
</evidence>
<dbReference type="Gene3D" id="1.10.132.20">
    <property type="entry name" value="Ribosome-recycling factor"/>
    <property type="match status" value="1"/>
</dbReference>
<protein>
    <recommendedName>
        <fullName evidence="5">Ribosome-recycling factor</fullName>
        <shortName evidence="5">RRF</shortName>
    </recommendedName>
    <alternativeName>
        <fullName evidence="5">Ribosome-releasing factor</fullName>
    </alternativeName>
</protein>
<dbReference type="Gene3D" id="3.30.1360.40">
    <property type="match status" value="1"/>
</dbReference>
<dbReference type="InterPro" id="IPR023584">
    <property type="entry name" value="Ribosome_recyc_fac_dom"/>
</dbReference>
<dbReference type="HAMAP" id="MF_00040">
    <property type="entry name" value="RRF"/>
    <property type="match status" value="1"/>
</dbReference>
<evidence type="ECO:0000313" key="9">
    <source>
        <dbReference type="Proteomes" id="UP000177396"/>
    </source>
</evidence>
<evidence type="ECO:0000256" key="1">
    <source>
        <dbReference type="ARBA" id="ARBA00004496"/>
    </source>
</evidence>
<dbReference type="GO" id="GO:0005737">
    <property type="term" value="C:cytoplasm"/>
    <property type="evidence" value="ECO:0007669"/>
    <property type="project" value="UniProtKB-SubCell"/>
</dbReference>
<evidence type="ECO:0000256" key="2">
    <source>
        <dbReference type="ARBA" id="ARBA00005912"/>
    </source>
</evidence>
<dbReference type="GO" id="GO:0006415">
    <property type="term" value="P:translational termination"/>
    <property type="evidence" value="ECO:0007669"/>
    <property type="project" value="UniProtKB-UniRule"/>
</dbReference>
<dbReference type="FunFam" id="1.10.132.20:FF:000001">
    <property type="entry name" value="Ribosome-recycling factor"/>
    <property type="match status" value="1"/>
</dbReference>
<evidence type="ECO:0000256" key="3">
    <source>
        <dbReference type="ARBA" id="ARBA00022490"/>
    </source>
</evidence>
<reference evidence="8 9" key="1">
    <citation type="journal article" date="2016" name="Nat. Commun.">
        <title>Thousands of microbial genomes shed light on interconnected biogeochemical processes in an aquifer system.</title>
        <authorList>
            <person name="Anantharaman K."/>
            <person name="Brown C.T."/>
            <person name="Hug L.A."/>
            <person name="Sharon I."/>
            <person name="Castelle C.J."/>
            <person name="Probst A.J."/>
            <person name="Thomas B.C."/>
            <person name="Singh A."/>
            <person name="Wilkins M.J."/>
            <person name="Karaoz U."/>
            <person name="Brodie E.L."/>
            <person name="Williams K.H."/>
            <person name="Hubbard S.S."/>
            <person name="Banfield J.F."/>
        </authorList>
    </citation>
    <scope>NUCLEOTIDE SEQUENCE [LARGE SCALE GENOMIC DNA]</scope>
</reference>
<evidence type="ECO:0000256" key="6">
    <source>
        <dbReference type="SAM" id="Coils"/>
    </source>
</evidence>
<dbReference type="FunFam" id="3.30.1360.40:FF:000001">
    <property type="entry name" value="Ribosome-recycling factor"/>
    <property type="match status" value="1"/>
</dbReference>
<comment type="function">
    <text evidence="5">Responsible for the release of ribosomes from messenger RNA at the termination of protein biosynthesis. May increase the efficiency of translation by recycling ribosomes from one round of translation to another.</text>
</comment>
<dbReference type="GO" id="GO:0043023">
    <property type="term" value="F:ribosomal large subunit binding"/>
    <property type="evidence" value="ECO:0007669"/>
    <property type="project" value="TreeGrafter"/>
</dbReference>
<organism evidence="8 9">
    <name type="scientific">Candidatus Gottesmanbacteria bacterium RBG_16_38_7b</name>
    <dbReference type="NCBI Taxonomy" id="1798372"/>
    <lineage>
        <taxon>Bacteria</taxon>
        <taxon>Candidatus Gottesmaniibacteriota</taxon>
    </lineage>
</organism>
<keyword evidence="6" id="KW-0175">Coiled coil</keyword>
<sequence>MADDPYISQVKGKMQKAILVLQEDLSTIRTGRATPALVENILISAYEGTQSLKIKEMATITTEGARMLIISPFDPTEIRDIEKGINSANLGFIASVDSNIIRINIPSLTAERREEFIKLAHTKIEGGRIMIRQIRHDLMSSLKRQFEGKEIFEDDKKRLEKEIQKITDEMMAEIEVLREKKEQELLEV</sequence>
<dbReference type="InterPro" id="IPR002661">
    <property type="entry name" value="Ribosome_recyc_fac"/>
</dbReference>
<keyword evidence="4 5" id="KW-0648">Protein biosynthesis</keyword>
<accession>A0A1F5YIS0</accession>
<gene>
    <name evidence="5" type="primary">frr</name>
    <name evidence="8" type="ORF">A2153_06335</name>
</gene>
<dbReference type="NCBIfam" id="TIGR00496">
    <property type="entry name" value="frr"/>
    <property type="match status" value="1"/>
</dbReference>
<evidence type="ECO:0000313" key="8">
    <source>
        <dbReference type="EMBL" id="OGF99856.1"/>
    </source>
</evidence>
<comment type="similarity">
    <text evidence="2 5">Belongs to the RRF family.</text>
</comment>
<dbReference type="CDD" id="cd00520">
    <property type="entry name" value="RRF"/>
    <property type="match status" value="1"/>
</dbReference>
<proteinExistence type="inferred from homology"/>
<dbReference type="EMBL" id="MFJB01000046">
    <property type="protein sequence ID" value="OGF99856.1"/>
    <property type="molecule type" value="Genomic_DNA"/>
</dbReference>
<dbReference type="PANTHER" id="PTHR20982">
    <property type="entry name" value="RIBOSOME RECYCLING FACTOR"/>
    <property type="match status" value="1"/>
</dbReference>
<dbReference type="SUPFAM" id="SSF55194">
    <property type="entry name" value="Ribosome recycling factor, RRF"/>
    <property type="match status" value="1"/>
</dbReference>
<evidence type="ECO:0000256" key="5">
    <source>
        <dbReference type="HAMAP-Rule" id="MF_00040"/>
    </source>
</evidence>